<feature type="domain" description="Major facilitator superfamily (MFS) profile" evidence="7">
    <location>
        <begin position="21"/>
        <end position="450"/>
    </location>
</feature>
<reference evidence="8 9" key="1">
    <citation type="journal article" date="2017" name="Int. J. Syst. Evol. Microbiol.">
        <title>Marinicauda algicola sp. nov., isolated from a marine red alga Rhodosorus marinus.</title>
        <authorList>
            <person name="Jeong S.E."/>
            <person name="Jeon S.H."/>
            <person name="Chun B.H."/>
            <person name="Kim D.W."/>
            <person name="Jeon C.O."/>
        </authorList>
    </citation>
    <scope>NUCLEOTIDE SEQUENCE [LARGE SCALE GENOMIC DNA]</scope>
    <source>
        <strain evidence="8 9">JCM 31718</strain>
    </source>
</reference>
<gene>
    <name evidence="8" type="ORF">E5163_12965</name>
</gene>
<feature type="transmembrane region" description="Helical" evidence="6">
    <location>
        <begin position="294"/>
        <end position="315"/>
    </location>
</feature>
<evidence type="ECO:0000259" key="7">
    <source>
        <dbReference type="PROSITE" id="PS50850"/>
    </source>
</evidence>
<feature type="transmembrane region" description="Helical" evidence="6">
    <location>
        <begin position="57"/>
        <end position="80"/>
    </location>
</feature>
<evidence type="ECO:0000256" key="4">
    <source>
        <dbReference type="ARBA" id="ARBA00022989"/>
    </source>
</evidence>
<protein>
    <submittedName>
        <fullName evidence="8">MFS transporter</fullName>
    </submittedName>
</protein>
<dbReference type="InterPro" id="IPR036259">
    <property type="entry name" value="MFS_trans_sf"/>
</dbReference>
<feature type="transmembrane region" description="Helical" evidence="6">
    <location>
        <begin position="181"/>
        <end position="201"/>
    </location>
</feature>
<dbReference type="Proteomes" id="UP000308054">
    <property type="component" value="Unassembled WGS sequence"/>
</dbReference>
<evidence type="ECO:0000256" key="6">
    <source>
        <dbReference type="SAM" id="Phobius"/>
    </source>
</evidence>
<feature type="transmembrane region" description="Helical" evidence="6">
    <location>
        <begin position="147"/>
        <end position="169"/>
    </location>
</feature>
<feature type="transmembrane region" description="Helical" evidence="6">
    <location>
        <begin position="351"/>
        <end position="369"/>
    </location>
</feature>
<dbReference type="PANTHER" id="PTHR23505:SF79">
    <property type="entry name" value="PROTEIN SPINSTER"/>
    <property type="match status" value="1"/>
</dbReference>
<name>A0A4S2GXH0_9PROT</name>
<dbReference type="Pfam" id="PF07690">
    <property type="entry name" value="MFS_1"/>
    <property type="match status" value="1"/>
</dbReference>
<evidence type="ECO:0000256" key="2">
    <source>
        <dbReference type="ARBA" id="ARBA00022448"/>
    </source>
</evidence>
<dbReference type="OrthoDB" id="7473300at2"/>
<dbReference type="Gene3D" id="1.20.1250.20">
    <property type="entry name" value="MFS general substrate transporter like domains"/>
    <property type="match status" value="2"/>
</dbReference>
<feature type="transmembrane region" description="Helical" evidence="6">
    <location>
        <begin position="327"/>
        <end position="345"/>
    </location>
</feature>
<organism evidence="8 9">
    <name type="scientific">Marinicauda algicola</name>
    <dbReference type="NCBI Taxonomy" id="2029849"/>
    <lineage>
        <taxon>Bacteria</taxon>
        <taxon>Pseudomonadati</taxon>
        <taxon>Pseudomonadota</taxon>
        <taxon>Alphaproteobacteria</taxon>
        <taxon>Maricaulales</taxon>
        <taxon>Maricaulaceae</taxon>
        <taxon>Marinicauda</taxon>
    </lineage>
</organism>
<dbReference type="InterPro" id="IPR011701">
    <property type="entry name" value="MFS"/>
</dbReference>
<keyword evidence="5 6" id="KW-0472">Membrane</keyword>
<keyword evidence="4 6" id="KW-1133">Transmembrane helix</keyword>
<feature type="transmembrane region" description="Helical" evidence="6">
    <location>
        <begin position="17"/>
        <end position="34"/>
    </location>
</feature>
<evidence type="ECO:0000313" key="9">
    <source>
        <dbReference type="Proteomes" id="UP000308054"/>
    </source>
</evidence>
<evidence type="ECO:0000256" key="3">
    <source>
        <dbReference type="ARBA" id="ARBA00022692"/>
    </source>
</evidence>
<comment type="subcellular location">
    <subcellularLocation>
        <location evidence="1">Membrane</location>
        <topology evidence="1">Multi-pass membrane protein</topology>
    </subcellularLocation>
</comment>
<dbReference type="SUPFAM" id="SSF103473">
    <property type="entry name" value="MFS general substrate transporter"/>
    <property type="match status" value="1"/>
</dbReference>
<dbReference type="AlphaFoldDB" id="A0A4S2GXH0"/>
<dbReference type="CDD" id="cd17328">
    <property type="entry name" value="MFS_spinster_like"/>
    <property type="match status" value="1"/>
</dbReference>
<keyword evidence="2" id="KW-0813">Transport</keyword>
<comment type="caution">
    <text evidence="8">The sequence shown here is derived from an EMBL/GenBank/DDBJ whole genome shotgun (WGS) entry which is preliminary data.</text>
</comment>
<dbReference type="PANTHER" id="PTHR23505">
    <property type="entry name" value="SPINSTER"/>
    <property type="match status" value="1"/>
</dbReference>
<keyword evidence="3 6" id="KW-0812">Transmembrane</keyword>
<keyword evidence="9" id="KW-1185">Reference proteome</keyword>
<dbReference type="InterPro" id="IPR044770">
    <property type="entry name" value="MFS_spinster-like"/>
</dbReference>
<dbReference type="RefSeq" id="WP_135996671.1">
    <property type="nucleotide sequence ID" value="NZ_CP071057.1"/>
</dbReference>
<dbReference type="EMBL" id="SRXW01000004">
    <property type="protein sequence ID" value="TGY87825.1"/>
    <property type="molecule type" value="Genomic_DNA"/>
</dbReference>
<feature type="transmembrane region" description="Helical" evidence="6">
    <location>
        <begin position="257"/>
        <end position="282"/>
    </location>
</feature>
<dbReference type="PROSITE" id="PS50850">
    <property type="entry name" value="MFS"/>
    <property type="match status" value="1"/>
</dbReference>
<feature type="transmembrane region" description="Helical" evidence="6">
    <location>
        <begin position="390"/>
        <end position="408"/>
    </location>
</feature>
<dbReference type="GO" id="GO:0016020">
    <property type="term" value="C:membrane"/>
    <property type="evidence" value="ECO:0007669"/>
    <property type="project" value="UniProtKB-SubCell"/>
</dbReference>
<sequence>MTDHTAPSAVKPPSTGYRAWVLLMLFVVYAFNFLDRQIISILAEPIKLELGLTDRQLGLLGGIAFAALYSTLGVPIAWLADRTNRTWIITVSLTVWSGFTAVCGFAQNFWQLFLARVGVGVGEAGGVAPSYSLIADYFPPQSRARALALYSLGIPIGSAFGVIAGAQIAGGALGENLDWRAAFIIVGLAGLVVAPIFKLTLREPKRGGLDVKAKTAEAKILPEPGEGPSAAAPAEAADEAKPGFLDVLKVLAKKPSFWFLTFGASCSSMMGYGVFFWIPSFFARSFDLGIIDRGWLFGGVLFVGGSLGIIFGGILGDLMGKGSKKMYALVPAIAFFLTFPFYIAGTLSPNAAVATALFIIPTGLGLAWLGPTLSAFQHLAPANMRSMASATFLLINNLLGIGVGIYVLGELSTLMNPIFGEESLRYSIMIGASLYLVAGLLFLIASRTIADDWEK</sequence>
<feature type="transmembrane region" description="Helical" evidence="6">
    <location>
        <begin position="428"/>
        <end position="450"/>
    </location>
</feature>
<feature type="transmembrane region" description="Helical" evidence="6">
    <location>
        <begin position="86"/>
        <end position="106"/>
    </location>
</feature>
<dbReference type="GO" id="GO:0022857">
    <property type="term" value="F:transmembrane transporter activity"/>
    <property type="evidence" value="ECO:0007669"/>
    <property type="project" value="InterPro"/>
</dbReference>
<evidence type="ECO:0000256" key="1">
    <source>
        <dbReference type="ARBA" id="ARBA00004141"/>
    </source>
</evidence>
<evidence type="ECO:0000256" key="5">
    <source>
        <dbReference type="ARBA" id="ARBA00023136"/>
    </source>
</evidence>
<dbReference type="InterPro" id="IPR020846">
    <property type="entry name" value="MFS_dom"/>
</dbReference>
<evidence type="ECO:0000313" key="8">
    <source>
        <dbReference type="EMBL" id="TGY87825.1"/>
    </source>
</evidence>
<proteinExistence type="predicted"/>
<accession>A0A4S2GXH0</accession>